<dbReference type="EMBL" id="JACHOT010000020">
    <property type="protein sequence ID" value="MBB4653493.1"/>
    <property type="molecule type" value="Genomic_DNA"/>
</dbReference>
<keyword evidence="2" id="KW-1185">Reference proteome</keyword>
<comment type="caution">
    <text evidence="1">The sequence shown here is derived from an EMBL/GenBank/DDBJ whole genome shotgun (WGS) entry which is preliminary data.</text>
</comment>
<accession>A0ABR6L9L3</accession>
<proteinExistence type="predicted"/>
<reference evidence="1 2" key="1">
    <citation type="submission" date="2020-08" db="EMBL/GenBank/DDBJ databases">
        <title>Genomic Encyclopedia of Type Strains, Phase IV (KMG-IV): sequencing the most valuable type-strain genomes for metagenomic binning, comparative biology and taxonomic classification.</title>
        <authorList>
            <person name="Goeker M."/>
        </authorList>
    </citation>
    <scope>NUCLEOTIDE SEQUENCE [LARGE SCALE GENOMIC DNA]</scope>
    <source>
        <strain evidence="1 2">DSM 7050</strain>
    </source>
</reference>
<organism evidence="1 2">
    <name type="scientific">Aminobacter niigataensis</name>
    <dbReference type="NCBI Taxonomy" id="83265"/>
    <lineage>
        <taxon>Bacteria</taxon>
        <taxon>Pseudomonadati</taxon>
        <taxon>Pseudomonadota</taxon>
        <taxon>Alphaproteobacteria</taxon>
        <taxon>Hyphomicrobiales</taxon>
        <taxon>Phyllobacteriaceae</taxon>
        <taxon>Aminobacter</taxon>
    </lineage>
</organism>
<dbReference type="Proteomes" id="UP000539538">
    <property type="component" value="Unassembled WGS sequence"/>
</dbReference>
<protein>
    <submittedName>
        <fullName evidence="1">Uncharacterized protein</fullName>
    </submittedName>
</protein>
<gene>
    <name evidence="1" type="ORF">GGQ99_005284</name>
</gene>
<name>A0ABR6L9L3_9HYPH</name>
<sequence length="48" mass="5764">MEESHSYHRAYLKRVCRLRFSFFTNDFLIALRNLASARRERGTSRDGQ</sequence>
<evidence type="ECO:0000313" key="1">
    <source>
        <dbReference type="EMBL" id="MBB4653493.1"/>
    </source>
</evidence>
<evidence type="ECO:0000313" key="2">
    <source>
        <dbReference type="Proteomes" id="UP000539538"/>
    </source>
</evidence>